<dbReference type="InterPro" id="IPR036116">
    <property type="entry name" value="FN3_sf"/>
</dbReference>
<dbReference type="PROSITE" id="PS50853">
    <property type="entry name" value="FN3"/>
    <property type="match status" value="3"/>
</dbReference>
<evidence type="ECO:0000256" key="1">
    <source>
        <dbReference type="ARBA" id="ARBA00009588"/>
    </source>
</evidence>
<dbReference type="SUPFAM" id="SSF49265">
    <property type="entry name" value="Fibronectin type III"/>
    <property type="match status" value="2"/>
</dbReference>
<feature type="signal peptide" evidence="9">
    <location>
        <begin position="1"/>
        <end position="25"/>
    </location>
</feature>
<keyword evidence="13" id="KW-1185">Reference proteome</keyword>
<feature type="domain" description="Ig-like" evidence="10">
    <location>
        <begin position="226"/>
        <end position="307"/>
    </location>
</feature>
<evidence type="ECO:0000256" key="3">
    <source>
        <dbReference type="ARBA" id="ARBA00022737"/>
    </source>
</evidence>
<evidence type="ECO:0000256" key="4">
    <source>
        <dbReference type="ARBA" id="ARBA00023157"/>
    </source>
</evidence>
<feature type="compositionally biased region" description="Low complexity" evidence="7">
    <location>
        <begin position="936"/>
        <end position="952"/>
    </location>
</feature>
<keyword evidence="8" id="KW-0812">Transmembrane</keyword>
<evidence type="ECO:0000256" key="7">
    <source>
        <dbReference type="SAM" id="MobiDB-lite"/>
    </source>
</evidence>
<dbReference type="CDD" id="cd00063">
    <property type="entry name" value="FN3"/>
    <property type="match status" value="3"/>
</dbReference>
<feature type="region of interest" description="Disordered" evidence="7">
    <location>
        <begin position="1163"/>
        <end position="1187"/>
    </location>
</feature>
<feature type="domain" description="Fibronectin type-III" evidence="11">
    <location>
        <begin position="719"/>
        <end position="813"/>
    </location>
</feature>
<protein>
    <recommendedName>
        <fullName evidence="14">Cell adhesion molecule-related/down-regulated by oncogenes</fullName>
    </recommendedName>
</protein>
<dbReference type="SMART" id="SM00409">
    <property type="entry name" value="IG"/>
    <property type="match status" value="6"/>
</dbReference>
<dbReference type="AlphaFoldDB" id="A0A8T2IX16"/>
<feature type="domain" description="Ig-like" evidence="10">
    <location>
        <begin position="407"/>
        <end position="520"/>
    </location>
</feature>
<keyword evidence="3" id="KW-0677">Repeat</keyword>
<feature type="transmembrane region" description="Helical" evidence="8">
    <location>
        <begin position="957"/>
        <end position="982"/>
    </location>
</feature>
<dbReference type="SMART" id="SM00060">
    <property type="entry name" value="FN3"/>
    <property type="match status" value="3"/>
</dbReference>
<dbReference type="FunFam" id="2.60.40.10:FF:000299">
    <property type="entry name" value="protogenin isoform X2"/>
    <property type="match status" value="1"/>
</dbReference>
<feature type="compositionally biased region" description="Polar residues" evidence="7">
    <location>
        <begin position="1170"/>
        <end position="1187"/>
    </location>
</feature>
<dbReference type="Pfam" id="PF07679">
    <property type="entry name" value="I-set"/>
    <property type="match status" value="1"/>
</dbReference>
<evidence type="ECO:0000313" key="12">
    <source>
        <dbReference type="EMBL" id="KAG8434686.1"/>
    </source>
</evidence>
<evidence type="ECO:0000313" key="13">
    <source>
        <dbReference type="Proteomes" id="UP000812440"/>
    </source>
</evidence>
<feature type="domain" description="Ig-like" evidence="10">
    <location>
        <begin position="29"/>
        <end position="115"/>
    </location>
</feature>
<feature type="chain" id="PRO_5036435623" description="Cell adhesion molecule-related/down-regulated by oncogenes" evidence="9">
    <location>
        <begin position="26"/>
        <end position="1248"/>
    </location>
</feature>
<dbReference type="FunFam" id="2.60.40.10:FF:000032">
    <property type="entry name" value="palladin isoform X1"/>
    <property type="match status" value="1"/>
</dbReference>
<feature type="domain" description="Fibronectin type-III" evidence="11">
    <location>
        <begin position="580"/>
        <end position="678"/>
    </location>
</feature>
<comment type="caution">
    <text evidence="12">The sequence shown here is derived from an EMBL/GenBank/DDBJ whole genome shotgun (WGS) entry which is preliminary data.</text>
</comment>
<keyword evidence="2 9" id="KW-0732">Signal</keyword>
<evidence type="ECO:0000259" key="10">
    <source>
        <dbReference type="PROSITE" id="PS50835"/>
    </source>
</evidence>
<evidence type="ECO:0000256" key="8">
    <source>
        <dbReference type="SAM" id="Phobius"/>
    </source>
</evidence>
<dbReference type="Pfam" id="PF13927">
    <property type="entry name" value="Ig_3"/>
    <property type="match status" value="3"/>
</dbReference>
<dbReference type="Proteomes" id="UP000812440">
    <property type="component" value="Chromosome 7"/>
</dbReference>
<dbReference type="GO" id="GO:0007399">
    <property type="term" value="P:nervous system development"/>
    <property type="evidence" value="ECO:0007669"/>
    <property type="project" value="TreeGrafter"/>
</dbReference>
<dbReference type="SMART" id="SM00408">
    <property type="entry name" value="IGc2"/>
    <property type="match status" value="5"/>
</dbReference>
<gene>
    <name evidence="12" type="ORF">GDO86_012880</name>
</gene>
<feature type="region of interest" description="Disordered" evidence="7">
    <location>
        <begin position="673"/>
        <end position="725"/>
    </location>
</feature>
<dbReference type="Pfam" id="PF00041">
    <property type="entry name" value="fn3"/>
    <property type="match status" value="3"/>
</dbReference>
<evidence type="ECO:0000256" key="2">
    <source>
        <dbReference type="ARBA" id="ARBA00022729"/>
    </source>
</evidence>
<dbReference type="PROSITE" id="PS50835">
    <property type="entry name" value="IG_LIKE"/>
    <property type="match status" value="5"/>
</dbReference>
<proteinExistence type="inferred from homology"/>
<dbReference type="InterPro" id="IPR003961">
    <property type="entry name" value="FN3_dom"/>
</dbReference>
<dbReference type="InterPro" id="IPR013098">
    <property type="entry name" value="Ig_I-set"/>
</dbReference>
<evidence type="ECO:0000256" key="9">
    <source>
        <dbReference type="SAM" id="SignalP"/>
    </source>
</evidence>
<accession>A0A8T2IX16</accession>
<organism evidence="12 13">
    <name type="scientific">Hymenochirus boettgeri</name>
    <name type="common">Congo dwarf clawed frog</name>
    <dbReference type="NCBI Taxonomy" id="247094"/>
    <lineage>
        <taxon>Eukaryota</taxon>
        <taxon>Metazoa</taxon>
        <taxon>Chordata</taxon>
        <taxon>Craniata</taxon>
        <taxon>Vertebrata</taxon>
        <taxon>Euteleostomi</taxon>
        <taxon>Amphibia</taxon>
        <taxon>Batrachia</taxon>
        <taxon>Anura</taxon>
        <taxon>Pipoidea</taxon>
        <taxon>Pipidae</taxon>
        <taxon>Pipinae</taxon>
        <taxon>Hymenochirus</taxon>
    </lineage>
</organism>
<dbReference type="EMBL" id="JAACNH010000008">
    <property type="protein sequence ID" value="KAG8434687.1"/>
    <property type="molecule type" value="Genomic_DNA"/>
</dbReference>
<dbReference type="InterPro" id="IPR003599">
    <property type="entry name" value="Ig_sub"/>
</dbReference>
<evidence type="ECO:0000256" key="5">
    <source>
        <dbReference type="ARBA" id="ARBA00023180"/>
    </source>
</evidence>
<dbReference type="Gene3D" id="2.60.40.10">
    <property type="entry name" value="Immunoglobulins"/>
    <property type="match status" value="8"/>
</dbReference>
<feature type="domain" description="Ig-like" evidence="10">
    <location>
        <begin position="120"/>
        <end position="205"/>
    </location>
</feature>
<name>A0A8T2IX16_9PIPI</name>
<dbReference type="InterPro" id="IPR013783">
    <property type="entry name" value="Ig-like_fold"/>
</dbReference>
<feature type="domain" description="Ig-like" evidence="10">
    <location>
        <begin position="313"/>
        <end position="398"/>
    </location>
</feature>
<comment type="similarity">
    <text evidence="1">Belongs to the immunoglobulin superfamily. DCC family.</text>
</comment>
<keyword evidence="8" id="KW-1133">Transmembrane helix</keyword>
<evidence type="ECO:0008006" key="14">
    <source>
        <dbReference type="Google" id="ProtNLM"/>
    </source>
</evidence>
<dbReference type="InterPro" id="IPR036179">
    <property type="entry name" value="Ig-like_dom_sf"/>
</dbReference>
<feature type="region of interest" description="Disordered" evidence="7">
    <location>
        <begin position="928"/>
        <end position="952"/>
    </location>
</feature>
<keyword evidence="8" id="KW-0472">Membrane</keyword>
<reference evidence="12" key="1">
    <citation type="thesis" date="2020" institute="ProQuest LLC" country="789 East Eisenhower Parkway, Ann Arbor, MI, USA">
        <title>Comparative Genomics and Chromosome Evolution.</title>
        <authorList>
            <person name="Mudd A.B."/>
        </authorList>
    </citation>
    <scope>NUCLEOTIDE SEQUENCE</scope>
    <source>
        <strain evidence="12">Female2</strain>
        <tissue evidence="12">Blood</tissue>
    </source>
</reference>
<keyword evidence="5" id="KW-0325">Glycoprotein</keyword>
<feature type="domain" description="Fibronectin type-III" evidence="11">
    <location>
        <begin position="824"/>
        <end position="922"/>
    </location>
</feature>
<evidence type="ECO:0000256" key="6">
    <source>
        <dbReference type="ARBA" id="ARBA00023319"/>
    </source>
</evidence>
<dbReference type="OrthoDB" id="9998697at2759"/>
<sequence>MHREPGPWPPLLCYLMLVLSTSANSDVTPRFLSEPLSTVQKPGGSITLLCSVEPPWAHISWLFNGELLSRNQVHGVAIHSGHLTIPSLGLEQAGLYQCIGSTSVGTILSRSATVSLAYLDDFETTFGHSVTAEEGSSQLIGCKVPKSKPKAVVRYKIRGKWLKESSDKYLILPSGNLHILNVSLEDRGTYRCAVYNPVTHELKLNPNTIKLSVTSSSMVESHILHPLVSQNVYVQIHDTLTLECVVSGAPSHPKVNWHKDRQDALVSGKRKLLQSHLLIDQVERSDAGNYSCIFQKKRGEFQQVNYTVIVLEPPLIFRKIEDQSLLTGNSVRFICETGGNPTPNISWVHNAVLIHPSTRYQTSGNKLRISSISMEDSGIYQCLANNEVGSAQTSTRLTVKSETGSKPVIVSPPANVRVVNGDLVTLTCNATGIPTPTIRWYDINGAISSHPSQVLRPKPRKASMFKSAATGPNQDSVHLTMSQAGSSSLYIRAITMQLAGKYTCEASNEFGSAHADAFLTVVPYEVSTKVEDITALDLTQSDEGDYDTETSAPYYYQPTEHQTESSITDKPYSGGSLPEAPFILSPPQTTKPDTYNLMWRSGRDGGLPIDVYFVRYRKLDDDGNMVGNWNSIRVPASESEFPLTELDPSSLYEVLMVARNAAGEGQPAVLTFRTSKEKSSSSKNTQAPFPPAGVPKQTIPHDGSSVQLDPSRYSGVPEAPDRPTISTASETSVYVTWIPRANGGSPITSFKVEYKRAGRHWETAAENIPPSKLSVEVSNLEPGGSYRFRVIAINTYGESQRSIVSRPYQVAGYSSRPVNPLIVGPRIDHTEAVTDTQILLKWTYIPANNNNTPIQGFYIYYRPTDSDNDSDYKRDKVEGGVKHRHLISHLQPETSYDIKMQCFNERGASDYSNVMMCETKARRSPGASEYPVLDLSTPSIPDRSSSPSHSPTRSGDFLYVIVGCVLGGMVLILMAFIAMCLLKNRQQSLMQKFEPPGYIYQGSDLNGQVIEYTTLPGTSRINGSVHGGFMGNGNLANGCPHLHHKAHNGANGTVNGELYSGCTSSLKETYVDYEHLPHHLSNGRVMYTALPQADPTECVNCRNCCNNNRCFTKPSGSYSSNGLAGIPMGSAGQQDNIEAKSLNHVTVPICLTTSEVICDEEVEENHNKNETALSTNSVSQEEATQSDTGDCKGEKCVIAEDESPAVTWTPLISSYLPNDCEEKCAWTSTDITCDTSIAGLHHVQTQEA</sequence>
<dbReference type="PANTHER" id="PTHR44170">
    <property type="entry name" value="PROTEIN SIDEKICK"/>
    <property type="match status" value="1"/>
</dbReference>
<dbReference type="CDD" id="cd00096">
    <property type="entry name" value="Ig"/>
    <property type="match status" value="1"/>
</dbReference>
<keyword evidence="6" id="KW-0393">Immunoglobulin domain</keyword>
<dbReference type="InterPro" id="IPR007110">
    <property type="entry name" value="Ig-like_dom"/>
</dbReference>
<dbReference type="EMBL" id="JAACNH010000008">
    <property type="protein sequence ID" value="KAG8434686.1"/>
    <property type="molecule type" value="Genomic_DNA"/>
</dbReference>
<dbReference type="PANTHER" id="PTHR44170:SF1">
    <property type="entry name" value="CELL ADHESION MOLECULE-RELATED_DOWN-REGULATED BY ONCOGENES"/>
    <property type="match status" value="1"/>
</dbReference>
<dbReference type="SUPFAM" id="SSF48726">
    <property type="entry name" value="Immunoglobulin"/>
    <property type="match status" value="5"/>
</dbReference>
<evidence type="ECO:0000259" key="11">
    <source>
        <dbReference type="PROSITE" id="PS50853"/>
    </source>
</evidence>
<keyword evidence="4" id="KW-1015">Disulfide bond</keyword>
<dbReference type="GO" id="GO:0098609">
    <property type="term" value="P:cell-cell adhesion"/>
    <property type="evidence" value="ECO:0007669"/>
    <property type="project" value="TreeGrafter"/>
</dbReference>
<dbReference type="InterPro" id="IPR003598">
    <property type="entry name" value="Ig_sub2"/>
</dbReference>